<name>A0ABV9T665_9BACT</name>
<gene>
    <name evidence="1" type="ORF">ACFPFU_21175</name>
</gene>
<evidence type="ECO:0000313" key="2">
    <source>
        <dbReference type="Proteomes" id="UP001595818"/>
    </source>
</evidence>
<proteinExistence type="predicted"/>
<evidence type="ECO:0000313" key="1">
    <source>
        <dbReference type="EMBL" id="MFC4874230.1"/>
    </source>
</evidence>
<organism evidence="1 2">
    <name type="scientific">Negadavirga shengliensis</name>
    <dbReference type="NCBI Taxonomy" id="1389218"/>
    <lineage>
        <taxon>Bacteria</taxon>
        <taxon>Pseudomonadati</taxon>
        <taxon>Bacteroidota</taxon>
        <taxon>Cytophagia</taxon>
        <taxon>Cytophagales</taxon>
        <taxon>Cyclobacteriaceae</taxon>
        <taxon>Negadavirga</taxon>
    </lineage>
</organism>
<accession>A0ABV9T665</accession>
<protein>
    <submittedName>
        <fullName evidence="1">Uncharacterized protein</fullName>
    </submittedName>
</protein>
<reference evidence="2" key="1">
    <citation type="journal article" date="2019" name="Int. J. Syst. Evol. Microbiol.">
        <title>The Global Catalogue of Microorganisms (GCM) 10K type strain sequencing project: providing services to taxonomists for standard genome sequencing and annotation.</title>
        <authorList>
            <consortium name="The Broad Institute Genomics Platform"/>
            <consortium name="The Broad Institute Genome Sequencing Center for Infectious Disease"/>
            <person name="Wu L."/>
            <person name="Ma J."/>
        </authorList>
    </citation>
    <scope>NUCLEOTIDE SEQUENCE [LARGE SCALE GENOMIC DNA]</scope>
    <source>
        <strain evidence="2">CGMCC 4.7466</strain>
    </source>
</reference>
<dbReference type="Proteomes" id="UP001595818">
    <property type="component" value="Unassembled WGS sequence"/>
</dbReference>
<sequence>MFLIKRTGITMKPPLVNHTSVSWSISRQASNGVRAQGQTTAYKRTASNEAFRFLYRRRMAQRIL</sequence>
<keyword evidence="2" id="KW-1185">Reference proteome</keyword>
<dbReference type="EMBL" id="JBHSJJ010000016">
    <property type="protein sequence ID" value="MFC4874230.1"/>
    <property type="molecule type" value="Genomic_DNA"/>
</dbReference>
<comment type="caution">
    <text evidence="1">The sequence shown here is derived from an EMBL/GenBank/DDBJ whole genome shotgun (WGS) entry which is preliminary data.</text>
</comment>
<dbReference type="RefSeq" id="WP_377067874.1">
    <property type="nucleotide sequence ID" value="NZ_JBHSJJ010000016.1"/>
</dbReference>